<comment type="caution">
    <text evidence="11">The sequence shown here is derived from an EMBL/GenBank/DDBJ whole genome shotgun (WGS) entry which is preliminary data.</text>
</comment>
<dbReference type="GO" id="GO:0005851">
    <property type="term" value="C:eukaryotic translation initiation factor 2B complex"/>
    <property type="evidence" value="ECO:0007669"/>
    <property type="project" value="TreeGrafter"/>
</dbReference>
<evidence type="ECO:0000256" key="9">
    <source>
        <dbReference type="RuleBase" id="RU003814"/>
    </source>
</evidence>
<dbReference type="FunFam" id="3.40.50.10470:FF:000008">
    <property type="entry name" value="Translation initiation factor 2B, beta subunit"/>
    <property type="match status" value="1"/>
</dbReference>
<evidence type="ECO:0000256" key="1">
    <source>
        <dbReference type="ARBA" id="ARBA00004514"/>
    </source>
</evidence>
<proteinExistence type="inferred from homology"/>
<evidence type="ECO:0000256" key="7">
    <source>
        <dbReference type="ARBA" id="ARBA00044228"/>
    </source>
</evidence>
<gene>
    <name evidence="11" type="ORF">TRICI_003391</name>
</gene>
<evidence type="ECO:0000256" key="10">
    <source>
        <dbReference type="SAM" id="MobiDB-lite"/>
    </source>
</evidence>
<evidence type="ECO:0000256" key="5">
    <source>
        <dbReference type="ARBA" id="ARBA00022917"/>
    </source>
</evidence>
<dbReference type="InterPro" id="IPR000649">
    <property type="entry name" value="IF-2B-related"/>
</dbReference>
<keyword evidence="5" id="KW-0648">Protein biosynthesis</keyword>
<evidence type="ECO:0000256" key="2">
    <source>
        <dbReference type="ARBA" id="ARBA00007251"/>
    </source>
</evidence>
<dbReference type="VEuPathDB" id="FungiDB:TRICI_003391"/>
<comment type="subcellular location">
    <subcellularLocation>
        <location evidence="1">Cytoplasm</location>
        <location evidence="1">Cytosol</location>
    </subcellularLocation>
</comment>
<protein>
    <recommendedName>
        <fullName evidence="6">Translation initiation factor eIF2B subunit beta</fullName>
    </recommendedName>
    <alternativeName>
        <fullName evidence="7">eIF2B GDP-GTP exchange factor subunit beta</fullName>
    </alternativeName>
</protein>
<keyword evidence="12" id="KW-1185">Reference proteome</keyword>
<keyword evidence="4" id="KW-0396">Initiation factor</keyword>
<comment type="similarity">
    <text evidence="2 9">Belongs to the eIF-2B alpha/beta/delta subunits family.</text>
</comment>
<keyword evidence="3" id="KW-0963">Cytoplasm</keyword>
<evidence type="ECO:0000313" key="12">
    <source>
        <dbReference type="Proteomes" id="UP000761534"/>
    </source>
</evidence>
<dbReference type="EMBL" id="SWFS01000248">
    <property type="protein sequence ID" value="KAA8912673.1"/>
    <property type="molecule type" value="Genomic_DNA"/>
</dbReference>
<dbReference type="Pfam" id="PF01008">
    <property type="entry name" value="IF-2B"/>
    <property type="match status" value="1"/>
</dbReference>
<dbReference type="GO" id="GO:0005829">
    <property type="term" value="C:cytosol"/>
    <property type="evidence" value="ECO:0007669"/>
    <property type="project" value="UniProtKB-SubCell"/>
</dbReference>
<organism evidence="11 12">
    <name type="scientific">Trichomonascus ciferrii</name>
    <dbReference type="NCBI Taxonomy" id="44093"/>
    <lineage>
        <taxon>Eukaryota</taxon>
        <taxon>Fungi</taxon>
        <taxon>Dikarya</taxon>
        <taxon>Ascomycota</taxon>
        <taxon>Saccharomycotina</taxon>
        <taxon>Dipodascomycetes</taxon>
        <taxon>Dipodascales</taxon>
        <taxon>Trichomonascaceae</taxon>
        <taxon>Trichomonascus</taxon>
        <taxon>Trichomonascus ciferrii complex</taxon>
    </lineage>
</organism>
<dbReference type="PANTHER" id="PTHR45859:SF1">
    <property type="entry name" value="TRANSLATION INITIATION FACTOR EIF-2B SUBUNIT BETA"/>
    <property type="match status" value="1"/>
</dbReference>
<evidence type="ECO:0000256" key="3">
    <source>
        <dbReference type="ARBA" id="ARBA00022490"/>
    </source>
</evidence>
<dbReference type="Gene3D" id="3.40.50.10470">
    <property type="entry name" value="Translation initiation factor eif-2b, domain 2"/>
    <property type="match status" value="1"/>
</dbReference>
<dbReference type="PANTHER" id="PTHR45859">
    <property type="entry name" value="TRANSLATION INITIATION FACTOR EIF-2B SUBUNIT BETA"/>
    <property type="match status" value="1"/>
</dbReference>
<feature type="region of interest" description="Disordered" evidence="10">
    <location>
        <begin position="109"/>
        <end position="129"/>
    </location>
</feature>
<dbReference type="GO" id="GO:0003743">
    <property type="term" value="F:translation initiation factor activity"/>
    <property type="evidence" value="ECO:0007669"/>
    <property type="project" value="UniProtKB-KW"/>
</dbReference>
<evidence type="ECO:0000313" key="11">
    <source>
        <dbReference type="EMBL" id="KAA8912673.1"/>
    </source>
</evidence>
<dbReference type="InterPro" id="IPR037171">
    <property type="entry name" value="NagB/RpiA_transferase-like"/>
</dbReference>
<evidence type="ECO:0000256" key="4">
    <source>
        <dbReference type="ARBA" id="ARBA00022540"/>
    </source>
</evidence>
<evidence type="ECO:0000256" key="6">
    <source>
        <dbReference type="ARBA" id="ARBA00044122"/>
    </source>
</evidence>
<sequence>MAVTPIQGLISTFISDLKRRKIVGSHDVALATANLLLRFVSASRWSHTSELIAEIRSLGGTLIRAQPREFACGNVVRRVLATIREVENQDRTPASGFESEVMGSMFNLLSSNKPDDPAEGPHRTKNRDTKADIIEGIQELIDEIDNHDDTIGAMSLDMIHENEVLLTPTPESKTVKDFLIRAAQKRRFSVLITDSFPNGVDKSHGLAKELSALGIETVVIPDTLVLAVMSRVGKVVIGTRTVLANGGCISSAGVSLVCECAHEYRTPVLAVTGLYKLSPLYPFDIESLIEVGDSAKVVAFNDSSLMNQVEVMNPTYDYVAPEHIGIYATNIGGYSPSFTYRVVLDHYSPEDTNLT</sequence>
<comment type="subunit">
    <text evidence="8">Component of the translation initiation factor 2B (eIF2B) complex which is a heterodecamer of two sets of five different subunits: alpha, beta, gamma, delta and epsilon. Subunits alpha, beta and delta comprise a regulatory subcomplex and subunits epsilon and gamma comprise a catalytic subcomplex. Within the complex, the hexameric regulatory complex resides at the center, with the two heterodimeric catalytic subcomplexes bound on opposite sides.</text>
</comment>
<dbReference type="InterPro" id="IPR042529">
    <property type="entry name" value="IF_2B-like_C"/>
</dbReference>
<accession>A0A642V3W4</accession>
<dbReference type="InterPro" id="IPR051855">
    <property type="entry name" value="eIF2B_beta_subunit"/>
</dbReference>
<dbReference type="GO" id="GO:0005085">
    <property type="term" value="F:guanyl-nucleotide exchange factor activity"/>
    <property type="evidence" value="ECO:0007669"/>
    <property type="project" value="TreeGrafter"/>
</dbReference>
<reference evidence="11" key="1">
    <citation type="journal article" date="2019" name="G3 (Bethesda)">
        <title>Genome Assemblies of Two Rare Opportunistic Yeast Pathogens: Diutina rugosa (syn. Candida rugosa) and Trichomonascus ciferrii (syn. Candida ciferrii).</title>
        <authorList>
            <person name="Mixao V."/>
            <person name="Saus E."/>
            <person name="Hansen A.P."/>
            <person name="Lass-Florl C."/>
            <person name="Gabaldon T."/>
        </authorList>
    </citation>
    <scope>NUCLEOTIDE SEQUENCE</scope>
    <source>
        <strain evidence="11">CBS 4856</strain>
    </source>
</reference>
<dbReference type="OrthoDB" id="269919at2759"/>
<dbReference type="Proteomes" id="UP000761534">
    <property type="component" value="Unassembled WGS sequence"/>
</dbReference>
<dbReference type="AlphaFoldDB" id="A0A642V3W4"/>
<feature type="compositionally biased region" description="Basic and acidic residues" evidence="10">
    <location>
        <begin position="113"/>
        <end position="129"/>
    </location>
</feature>
<evidence type="ECO:0000256" key="8">
    <source>
        <dbReference type="ARBA" id="ARBA00046432"/>
    </source>
</evidence>
<name>A0A642V3W4_9ASCO</name>
<dbReference type="SUPFAM" id="SSF100950">
    <property type="entry name" value="NagB/RpiA/CoA transferase-like"/>
    <property type="match status" value="1"/>
</dbReference>